<accession>A0A6A5WX53</accession>
<proteinExistence type="predicted"/>
<gene>
    <name evidence="1" type="ORF">P154DRAFT_317200</name>
</gene>
<name>A0A6A5WX53_9PLEO</name>
<organism evidence="1 2">
    <name type="scientific">Amniculicola lignicola CBS 123094</name>
    <dbReference type="NCBI Taxonomy" id="1392246"/>
    <lineage>
        <taxon>Eukaryota</taxon>
        <taxon>Fungi</taxon>
        <taxon>Dikarya</taxon>
        <taxon>Ascomycota</taxon>
        <taxon>Pezizomycotina</taxon>
        <taxon>Dothideomycetes</taxon>
        <taxon>Pleosporomycetidae</taxon>
        <taxon>Pleosporales</taxon>
        <taxon>Amniculicolaceae</taxon>
        <taxon>Amniculicola</taxon>
    </lineage>
</organism>
<sequence>MPIARILICGTWKSLPVNSRHRPLGTTYLGTFSPTHIWPPRAPPAADTSLKSPLRKAGDRLRGLLLRFLIDRLLCVGGTDWLYCYIALTGGIRYTIFATRPKLALYSRQERHYSEWTRCMRLMRLRLPWFDSWT</sequence>
<dbReference type="EMBL" id="ML977562">
    <property type="protein sequence ID" value="KAF2005698.1"/>
    <property type="molecule type" value="Genomic_DNA"/>
</dbReference>
<dbReference type="Proteomes" id="UP000799779">
    <property type="component" value="Unassembled WGS sequence"/>
</dbReference>
<evidence type="ECO:0000313" key="1">
    <source>
        <dbReference type="EMBL" id="KAF2005698.1"/>
    </source>
</evidence>
<protein>
    <submittedName>
        <fullName evidence="1">Uncharacterized protein</fullName>
    </submittedName>
</protein>
<evidence type="ECO:0000313" key="2">
    <source>
        <dbReference type="Proteomes" id="UP000799779"/>
    </source>
</evidence>
<dbReference type="AlphaFoldDB" id="A0A6A5WX53"/>
<reference evidence="1" key="1">
    <citation type="journal article" date="2020" name="Stud. Mycol.">
        <title>101 Dothideomycetes genomes: a test case for predicting lifestyles and emergence of pathogens.</title>
        <authorList>
            <person name="Haridas S."/>
            <person name="Albert R."/>
            <person name="Binder M."/>
            <person name="Bloem J."/>
            <person name="Labutti K."/>
            <person name="Salamov A."/>
            <person name="Andreopoulos B."/>
            <person name="Baker S."/>
            <person name="Barry K."/>
            <person name="Bills G."/>
            <person name="Bluhm B."/>
            <person name="Cannon C."/>
            <person name="Castanera R."/>
            <person name="Culley D."/>
            <person name="Daum C."/>
            <person name="Ezra D."/>
            <person name="Gonzalez J."/>
            <person name="Henrissat B."/>
            <person name="Kuo A."/>
            <person name="Liang C."/>
            <person name="Lipzen A."/>
            <person name="Lutzoni F."/>
            <person name="Magnuson J."/>
            <person name="Mondo S."/>
            <person name="Nolan M."/>
            <person name="Ohm R."/>
            <person name="Pangilinan J."/>
            <person name="Park H.-J."/>
            <person name="Ramirez L."/>
            <person name="Alfaro M."/>
            <person name="Sun H."/>
            <person name="Tritt A."/>
            <person name="Yoshinaga Y."/>
            <person name="Zwiers L.-H."/>
            <person name="Turgeon B."/>
            <person name="Goodwin S."/>
            <person name="Spatafora J."/>
            <person name="Crous P."/>
            <person name="Grigoriev I."/>
        </authorList>
    </citation>
    <scope>NUCLEOTIDE SEQUENCE</scope>
    <source>
        <strain evidence="1">CBS 123094</strain>
    </source>
</reference>
<keyword evidence="2" id="KW-1185">Reference proteome</keyword>